<accession>A0A1M6A529</accession>
<gene>
    <name evidence="2" type="ORF">SAMN02745941_03615</name>
</gene>
<evidence type="ECO:0000259" key="1">
    <source>
        <dbReference type="Pfam" id="PF12728"/>
    </source>
</evidence>
<feature type="domain" description="Helix-turn-helix" evidence="1">
    <location>
        <begin position="14"/>
        <end position="63"/>
    </location>
</feature>
<evidence type="ECO:0000313" key="3">
    <source>
        <dbReference type="Proteomes" id="UP000184241"/>
    </source>
</evidence>
<proteinExistence type="predicted"/>
<name>A0A1M6A529_9CLOT</name>
<dbReference type="Pfam" id="PF12728">
    <property type="entry name" value="HTH_17"/>
    <property type="match status" value="1"/>
</dbReference>
<evidence type="ECO:0000313" key="2">
    <source>
        <dbReference type="EMBL" id="SHI31550.1"/>
    </source>
</evidence>
<reference evidence="2 3" key="1">
    <citation type="submission" date="2016-11" db="EMBL/GenBank/DDBJ databases">
        <authorList>
            <person name="Jaros S."/>
            <person name="Januszkiewicz K."/>
            <person name="Wedrychowicz H."/>
        </authorList>
    </citation>
    <scope>NUCLEOTIDE SEQUENCE [LARGE SCALE GENOMIC DNA]</scope>
    <source>
        <strain evidence="2 3">DSM 6191</strain>
    </source>
</reference>
<dbReference type="RefSeq" id="WP_073021768.1">
    <property type="nucleotide sequence ID" value="NZ_FQXU01000012.1"/>
</dbReference>
<sequence>MLCNYEREFIKHNVLTSSEVAELIQTTRQRVSAIVKSGEIEPIKQTSQGMLFLRSDIEAYKKKKELGYISPLENSFNPIYDRSGNTHKSIEFFEKNIDKLDQIESIFIFFDEIDAAIGNFYTASDLLKIGELRYIETPHFIIKDINGQELWLGGCNCGYGGTGPHGSRKVLSILRDSKRLNSFNYSDEQIQEILYNRVVNIFIDSEGNTELIKRQSLVDESFVKRDFTARLYLFRHNLVLLQDTCSIWNKNDKYPLGVIEKYRAFIPNPQEIIVYPTIAQARDAGYIGLNRGYSDEEVYRLIIRDATGRELWLNPLITNEKPLYRQNNICELLNFCGFDFDIEDNNNSTTSKLLTWLNTTLRVVRPESQRPILIRKK</sequence>
<dbReference type="AlphaFoldDB" id="A0A1M6A529"/>
<dbReference type="EMBL" id="FQXU01000012">
    <property type="protein sequence ID" value="SHI31550.1"/>
    <property type="molecule type" value="Genomic_DNA"/>
</dbReference>
<organism evidence="2 3">
    <name type="scientific">Clostridium intestinale DSM 6191</name>
    <dbReference type="NCBI Taxonomy" id="1121320"/>
    <lineage>
        <taxon>Bacteria</taxon>
        <taxon>Bacillati</taxon>
        <taxon>Bacillota</taxon>
        <taxon>Clostridia</taxon>
        <taxon>Eubacteriales</taxon>
        <taxon>Clostridiaceae</taxon>
        <taxon>Clostridium</taxon>
    </lineage>
</organism>
<dbReference type="Proteomes" id="UP000184241">
    <property type="component" value="Unassembled WGS sequence"/>
</dbReference>
<protein>
    <recommendedName>
        <fullName evidence="1">Helix-turn-helix domain-containing protein</fullName>
    </recommendedName>
</protein>
<dbReference type="InterPro" id="IPR041657">
    <property type="entry name" value="HTH_17"/>
</dbReference>